<dbReference type="InterPro" id="IPR029485">
    <property type="entry name" value="CAT_C"/>
</dbReference>
<feature type="transmembrane region" description="Helical" evidence="2">
    <location>
        <begin position="45"/>
        <end position="63"/>
    </location>
</feature>
<feature type="transmembrane region" description="Helical" evidence="2">
    <location>
        <begin position="12"/>
        <end position="33"/>
    </location>
</feature>
<keyword evidence="2" id="KW-1133">Transmembrane helix</keyword>
<evidence type="ECO:0000256" key="2">
    <source>
        <dbReference type="SAM" id="Phobius"/>
    </source>
</evidence>
<keyword evidence="2" id="KW-0812">Transmembrane</keyword>
<evidence type="ECO:0000313" key="4">
    <source>
        <dbReference type="EMBL" id="STY44006.1"/>
    </source>
</evidence>
<dbReference type="GO" id="GO:0015171">
    <property type="term" value="F:amino acid transmembrane transporter activity"/>
    <property type="evidence" value="ECO:0007669"/>
    <property type="project" value="TreeGrafter"/>
</dbReference>
<dbReference type="PANTHER" id="PTHR43243:SF4">
    <property type="entry name" value="CATIONIC AMINO ACID TRANSPORTER 4"/>
    <property type="match status" value="1"/>
</dbReference>
<dbReference type="AlphaFoldDB" id="A0A378MES4"/>
<gene>
    <name evidence="4" type="ORF">NCTC10815_01315</name>
</gene>
<dbReference type="PANTHER" id="PTHR43243">
    <property type="entry name" value="INNER MEMBRANE TRANSPORTER YGJI-RELATED"/>
    <property type="match status" value="1"/>
</dbReference>
<reference evidence="4 5" key="1">
    <citation type="submission" date="2018-06" db="EMBL/GenBank/DDBJ databases">
        <authorList>
            <consortium name="Pathogen Informatics"/>
            <person name="Doyle S."/>
        </authorList>
    </citation>
    <scope>NUCLEOTIDE SEQUENCE [LARGE SCALE GENOMIC DNA]</scope>
    <source>
        <strain evidence="5">NCTC 10815</strain>
    </source>
</reference>
<feature type="transmembrane region" description="Helical" evidence="2">
    <location>
        <begin position="69"/>
        <end position="88"/>
    </location>
</feature>
<dbReference type="Pfam" id="PF13906">
    <property type="entry name" value="AA_permease_C"/>
    <property type="match status" value="1"/>
</dbReference>
<dbReference type="Proteomes" id="UP000254879">
    <property type="component" value="Unassembled WGS sequence"/>
</dbReference>
<feature type="domain" description="Cationic amino acid transporter C-terminal" evidence="3">
    <location>
        <begin position="43"/>
        <end position="93"/>
    </location>
</feature>
<evidence type="ECO:0000256" key="1">
    <source>
        <dbReference type="ARBA" id="ARBA00022448"/>
    </source>
</evidence>
<evidence type="ECO:0000313" key="5">
    <source>
        <dbReference type="Proteomes" id="UP000254879"/>
    </source>
</evidence>
<dbReference type="EMBL" id="UGPG01000001">
    <property type="protein sequence ID" value="STY44006.1"/>
    <property type="molecule type" value="Genomic_DNA"/>
</dbReference>
<keyword evidence="2" id="KW-0472">Membrane</keyword>
<sequence>MAGFIPLDELAALVNMGTLLAFMAVSVGILFLRKNKEIPEGGFKVPFYPVVPIISFLLCLFLISRLSATTMIACGIWFVIGLLIYFIYGRKHSNLNGK</sequence>
<evidence type="ECO:0000259" key="3">
    <source>
        <dbReference type="Pfam" id="PF13906"/>
    </source>
</evidence>
<accession>A0A378MES4</accession>
<proteinExistence type="predicted"/>
<organism evidence="4 5">
    <name type="scientific">Listeria grayi</name>
    <name type="common">Listeria murrayi</name>
    <dbReference type="NCBI Taxonomy" id="1641"/>
    <lineage>
        <taxon>Bacteria</taxon>
        <taxon>Bacillati</taxon>
        <taxon>Bacillota</taxon>
        <taxon>Bacilli</taxon>
        <taxon>Bacillales</taxon>
        <taxon>Listeriaceae</taxon>
        <taxon>Listeria</taxon>
    </lineage>
</organism>
<protein>
    <submittedName>
        <fullName evidence="4">Amino acid transporter</fullName>
    </submittedName>
</protein>
<dbReference type="Gene3D" id="1.20.1740.10">
    <property type="entry name" value="Amino acid/polyamine transporter I"/>
    <property type="match status" value="1"/>
</dbReference>
<name>A0A378MES4_LISGR</name>
<keyword evidence="1" id="KW-0813">Transport</keyword>